<proteinExistence type="predicted"/>
<sequence>MLNRLDTVLTQIRHRCRSLTEGREWTRKTAIIAAAGAIVLAGSTAVTFLGGEADPSQQQAALSISETPDVKAVTAKARARVAGGRLSAPVITLPAVTRSMSDDTFYAVVENAIDIAGEDRLAKRFSKLSEEQIARERQCLAEAIYFEARSEGAKGKLAVAEVVLTRVADKRYPRTICGVVYQGAHLATGCQFSWTCDGLSDIPREKAAWDRSRALAAYVMLDVKWEEVTGKATHYHADYVAPYWAPTLEETATVGKHVFYRWGNRKPAKPAPLQDS</sequence>
<evidence type="ECO:0000313" key="3">
    <source>
        <dbReference type="Proteomes" id="UP000470384"/>
    </source>
</evidence>
<dbReference type="RefSeq" id="WP_160588266.1">
    <property type="nucleotide sequence ID" value="NZ_BMHN01000001.1"/>
</dbReference>
<feature type="domain" description="Cell wall hydrolase SleB" evidence="1">
    <location>
        <begin position="151"/>
        <end position="260"/>
    </location>
</feature>
<evidence type="ECO:0000313" key="2">
    <source>
        <dbReference type="EMBL" id="NBG96202.1"/>
    </source>
</evidence>
<evidence type="ECO:0000259" key="1">
    <source>
        <dbReference type="Pfam" id="PF07486"/>
    </source>
</evidence>
<dbReference type="OrthoDB" id="9785345at2"/>
<reference evidence="2 3" key="1">
    <citation type="journal article" date="2016" name="Int. J. Syst. Evol. Microbiol.">
        <title>Pyruvatibacter mobilis gen. nov., sp. nov., a marine bacterium from the culture broth of Picochlorum sp. 122.</title>
        <authorList>
            <person name="Wang G."/>
            <person name="Tang M."/>
            <person name="Wu H."/>
            <person name="Dai S."/>
            <person name="Li T."/>
            <person name="Chen C."/>
            <person name="He H."/>
            <person name="Fan J."/>
            <person name="Xiang W."/>
            <person name="Li X."/>
        </authorList>
    </citation>
    <scope>NUCLEOTIDE SEQUENCE [LARGE SCALE GENOMIC DNA]</scope>
    <source>
        <strain evidence="2 3">GYP-11</strain>
    </source>
</reference>
<dbReference type="GO" id="GO:0016787">
    <property type="term" value="F:hydrolase activity"/>
    <property type="evidence" value="ECO:0007669"/>
    <property type="project" value="InterPro"/>
</dbReference>
<organism evidence="2 3">
    <name type="scientific">Pyruvatibacter mobilis</name>
    <dbReference type="NCBI Taxonomy" id="1712261"/>
    <lineage>
        <taxon>Bacteria</taxon>
        <taxon>Pseudomonadati</taxon>
        <taxon>Pseudomonadota</taxon>
        <taxon>Alphaproteobacteria</taxon>
        <taxon>Hyphomicrobiales</taxon>
        <taxon>Parvibaculaceae</taxon>
        <taxon>Pyruvatibacter</taxon>
    </lineage>
</organism>
<dbReference type="Pfam" id="PF07486">
    <property type="entry name" value="Hydrolase_2"/>
    <property type="match status" value="1"/>
</dbReference>
<dbReference type="InterPro" id="IPR042047">
    <property type="entry name" value="SleB_dom1"/>
</dbReference>
<dbReference type="GeneID" id="300655351"/>
<gene>
    <name evidence="2" type="ORF">GTQ45_10710</name>
</gene>
<dbReference type="Gene3D" id="1.10.10.2520">
    <property type="entry name" value="Cell wall hydrolase SleB, domain 1"/>
    <property type="match status" value="1"/>
</dbReference>
<protein>
    <recommendedName>
        <fullName evidence="1">Cell wall hydrolase SleB domain-containing protein</fullName>
    </recommendedName>
</protein>
<comment type="caution">
    <text evidence="2">The sequence shown here is derived from an EMBL/GenBank/DDBJ whole genome shotgun (WGS) entry which is preliminary data.</text>
</comment>
<keyword evidence="3" id="KW-1185">Reference proteome</keyword>
<dbReference type="Proteomes" id="UP000470384">
    <property type="component" value="Unassembled WGS sequence"/>
</dbReference>
<name>A0A845QC81_9HYPH</name>
<dbReference type="EMBL" id="WXYQ01000007">
    <property type="protein sequence ID" value="NBG96202.1"/>
    <property type="molecule type" value="Genomic_DNA"/>
</dbReference>
<dbReference type="InterPro" id="IPR011105">
    <property type="entry name" value="Cell_wall_hydrolase_SleB"/>
</dbReference>
<dbReference type="AlphaFoldDB" id="A0A845QC81"/>
<accession>A0A845QC81</accession>